<evidence type="ECO:0000313" key="1">
    <source>
        <dbReference type="EMBL" id="AEW03794.1"/>
    </source>
</evidence>
<dbReference type="InterPro" id="IPR036527">
    <property type="entry name" value="SCP2_sterol-bd_dom_sf"/>
</dbReference>
<gene>
    <name evidence="1" type="ordered locus">Sulac_0223</name>
</gene>
<reference evidence="2" key="1">
    <citation type="submission" date="2011-12" db="EMBL/GenBank/DDBJ databases">
        <title>The complete genome of chromosome of Sulfobacillus acidophilus DSM 10332.</title>
        <authorList>
            <person name="Lucas S."/>
            <person name="Han J."/>
            <person name="Lapidus A."/>
            <person name="Bruce D."/>
            <person name="Goodwin L."/>
            <person name="Pitluck S."/>
            <person name="Peters L."/>
            <person name="Kyrpides N."/>
            <person name="Mavromatis K."/>
            <person name="Ivanova N."/>
            <person name="Mikhailova N."/>
            <person name="Chertkov O."/>
            <person name="Saunders E."/>
            <person name="Detter J.C."/>
            <person name="Tapia R."/>
            <person name="Han C."/>
            <person name="Land M."/>
            <person name="Hauser L."/>
            <person name="Markowitz V."/>
            <person name="Cheng J.-F."/>
            <person name="Hugenholtz P."/>
            <person name="Woyke T."/>
            <person name="Wu D."/>
            <person name="Pukall R."/>
            <person name="Gehrich-Schroeter G."/>
            <person name="Schneider S."/>
            <person name="Klenk H.-P."/>
            <person name="Eisen J.A."/>
        </authorList>
    </citation>
    <scope>NUCLEOTIDE SEQUENCE [LARGE SCALE GENOMIC DNA]</scope>
    <source>
        <strain evidence="2">ATCC 700253 / DSM 10332 / NAL</strain>
    </source>
</reference>
<organism evidence="1 2">
    <name type="scientific">Sulfobacillus acidophilus (strain ATCC 700253 / DSM 10332 / NAL)</name>
    <dbReference type="NCBI Taxonomy" id="679936"/>
    <lineage>
        <taxon>Bacteria</taxon>
        <taxon>Bacillati</taxon>
        <taxon>Bacillota</taxon>
        <taxon>Clostridia</taxon>
        <taxon>Eubacteriales</taxon>
        <taxon>Clostridiales Family XVII. Incertae Sedis</taxon>
        <taxon>Sulfobacillus</taxon>
    </lineage>
</organism>
<keyword evidence="2" id="KW-1185">Reference proteome</keyword>
<proteinExistence type="predicted"/>
<dbReference type="PATRIC" id="fig|679936.5.peg.227"/>
<protein>
    <submittedName>
        <fullName evidence="1">Sterol carrier protein</fullName>
    </submittedName>
</protein>
<name>G8TWU6_SULAD</name>
<dbReference type="KEGG" id="sap:Sulac_0223"/>
<dbReference type="Proteomes" id="UP000005439">
    <property type="component" value="Chromosome"/>
</dbReference>
<dbReference type="HOGENOM" id="CLU_2132248_0_0_9"/>
<accession>G8TWU6</accession>
<dbReference type="EMBL" id="CP003179">
    <property type="protein sequence ID" value="AEW03794.1"/>
    <property type="molecule type" value="Genomic_DNA"/>
</dbReference>
<sequence>MNLEDILSRFVDQCNNNQRLQEMNRDWTRRIQLVADDAPVRYWIRSEAGQLTAGRGELDGVDLEVRAPLAILEGVFSGAMSPTEPYNAGDLMVRGHQDDVMRLDIITLLIWGE</sequence>
<dbReference type="STRING" id="679936.Sulac_0223"/>
<dbReference type="SUPFAM" id="SSF55718">
    <property type="entry name" value="SCP-like"/>
    <property type="match status" value="1"/>
</dbReference>
<evidence type="ECO:0000313" key="2">
    <source>
        <dbReference type="Proteomes" id="UP000005439"/>
    </source>
</evidence>
<dbReference type="AlphaFoldDB" id="G8TWU6"/>
<reference evidence="1 2" key="2">
    <citation type="journal article" date="2012" name="Stand. Genomic Sci.">
        <title>Complete genome sequence of the moderately thermophilic mineral-sulfide-oxidizing firmicute Sulfobacillus acidophilus type strain (NAL(T)).</title>
        <authorList>
            <person name="Anderson I."/>
            <person name="Chertkov O."/>
            <person name="Chen A."/>
            <person name="Saunders E."/>
            <person name="Lapidus A."/>
            <person name="Nolan M."/>
            <person name="Lucas S."/>
            <person name="Hammon N."/>
            <person name="Deshpande S."/>
            <person name="Cheng J.F."/>
            <person name="Han C."/>
            <person name="Tapia R."/>
            <person name="Goodwin L.A."/>
            <person name="Pitluck S."/>
            <person name="Liolios K."/>
            <person name="Pagani I."/>
            <person name="Ivanova N."/>
            <person name="Mikhailova N."/>
            <person name="Pati A."/>
            <person name="Palaniappan K."/>
            <person name="Land M."/>
            <person name="Pan C."/>
            <person name="Rohde M."/>
            <person name="Pukall R."/>
            <person name="Goker M."/>
            <person name="Detter J.C."/>
            <person name="Woyke T."/>
            <person name="Bristow J."/>
            <person name="Eisen J.A."/>
            <person name="Markowitz V."/>
            <person name="Hugenholtz P."/>
            <person name="Kyrpides N.C."/>
            <person name="Klenk H.P."/>
            <person name="Mavromatis K."/>
        </authorList>
    </citation>
    <scope>NUCLEOTIDE SEQUENCE [LARGE SCALE GENOMIC DNA]</scope>
    <source>
        <strain evidence="2">ATCC 700253 / DSM 10332 / NAL</strain>
    </source>
</reference>
<dbReference type="Gene3D" id="3.30.1050.10">
    <property type="entry name" value="SCP2 sterol-binding domain"/>
    <property type="match status" value="1"/>
</dbReference>